<dbReference type="EMBL" id="MNAD01000338">
    <property type="protein sequence ID" value="OJT14031.1"/>
    <property type="molecule type" value="Genomic_DNA"/>
</dbReference>
<gene>
    <name evidence="2" type="ORF">TRAPUB_9421</name>
</gene>
<dbReference type="Proteomes" id="UP000184267">
    <property type="component" value="Unassembled WGS sequence"/>
</dbReference>
<comment type="caution">
    <text evidence="2">The sequence shown here is derived from an EMBL/GenBank/DDBJ whole genome shotgun (WGS) entry which is preliminary data.</text>
</comment>
<name>A0A1M2W2E5_TRAPU</name>
<feature type="region of interest" description="Disordered" evidence="1">
    <location>
        <begin position="248"/>
        <end position="288"/>
    </location>
</feature>
<keyword evidence="3" id="KW-1185">Reference proteome</keyword>
<protein>
    <submittedName>
        <fullName evidence="2">Uncharacterized protein</fullName>
    </submittedName>
</protein>
<evidence type="ECO:0000313" key="3">
    <source>
        <dbReference type="Proteomes" id="UP000184267"/>
    </source>
</evidence>
<reference evidence="2 3" key="1">
    <citation type="submission" date="2016-10" db="EMBL/GenBank/DDBJ databases">
        <title>Genome sequence of the basidiomycete white-rot fungus Trametes pubescens.</title>
        <authorList>
            <person name="Makela M.R."/>
            <person name="Granchi Z."/>
            <person name="Peng M."/>
            <person name="De Vries R.P."/>
            <person name="Grigoriev I."/>
            <person name="Riley R."/>
            <person name="Hilden K."/>
        </authorList>
    </citation>
    <scope>NUCLEOTIDE SEQUENCE [LARGE SCALE GENOMIC DNA]</scope>
    <source>
        <strain evidence="2 3">FBCC735</strain>
    </source>
</reference>
<dbReference type="OrthoDB" id="2755443at2759"/>
<accession>A0A1M2W2E5</accession>
<dbReference type="AlphaFoldDB" id="A0A1M2W2E5"/>
<organism evidence="2 3">
    <name type="scientific">Trametes pubescens</name>
    <name type="common">White-rot fungus</name>
    <dbReference type="NCBI Taxonomy" id="154538"/>
    <lineage>
        <taxon>Eukaryota</taxon>
        <taxon>Fungi</taxon>
        <taxon>Dikarya</taxon>
        <taxon>Basidiomycota</taxon>
        <taxon>Agaricomycotina</taxon>
        <taxon>Agaricomycetes</taxon>
        <taxon>Polyporales</taxon>
        <taxon>Polyporaceae</taxon>
        <taxon>Trametes</taxon>
    </lineage>
</organism>
<proteinExistence type="predicted"/>
<evidence type="ECO:0000313" key="2">
    <source>
        <dbReference type="EMBL" id="OJT14031.1"/>
    </source>
</evidence>
<evidence type="ECO:0000256" key="1">
    <source>
        <dbReference type="SAM" id="MobiDB-lite"/>
    </source>
</evidence>
<sequence length="334" mass="36148">MHPSIQPLDSRAWEQTKRWFEQASPSEWLEVLPGLNAHALDGHAGDRPTTASVDHFERDFDRANLNGALGQTDAAVPLLNVDDPEWSRWLDLPQSPHASSSVYSDDLATLPASPYSMVSDDTAVDRIHSLSPKFTITEDFARNGQLSNLPAAEPYGYPVGAFEQGPLEVMYSVPPGYGSPFESDPFAFSFRRGVGAGVQPQQQQQHLIGAAASAQRGMSMPAGDYVVPLTFQHFPDVPETRTEVVLEGGAPTAATTSRKGASSADGEKSTKKRKQQSTEKTIPHPRIAPTSFIAAFGSHAPIAPPVTDTGRAFWRATCVEGHYAADRREKGARA</sequence>